<reference evidence="2" key="1">
    <citation type="submission" date="2020-05" db="EMBL/GenBank/DDBJ databases">
        <authorList>
            <person name="Chiriac C."/>
            <person name="Salcher M."/>
            <person name="Ghai R."/>
            <person name="Kavagutti S V."/>
        </authorList>
    </citation>
    <scope>NUCLEOTIDE SEQUENCE</scope>
</reference>
<gene>
    <name evidence="2" type="ORF">UFOPK1399_00410</name>
</gene>
<dbReference type="InterPro" id="IPR022893">
    <property type="entry name" value="Shikimate_DH_fam"/>
</dbReference>
<dbReference type="InterPro" id="IPR013708">
    <property type="entry name" value="Shikimate_DH-bd_N"/>
</dbReference>
<dbReference type="GO" id="GO:0004764">
    <property type="term" value="F:shikimate 3-dehydrogenase (NADP+) activity"/>
    <property type="evidence" value="ECO:0007669"/>
    <property type="project" value="InterPro"/>
</dbReference>
<organism evidence="2">
    <name type="scientific">freshwater metagenome</name>
    <dbReference type="NCBI Taxonomy" id="449393"/>
    <lineage>
        <taxon>unclassified sequences</taxon>
        <taxon>metagenomes</taxon>
        <taxon>ecological metagenomes</taxon>
    </lineage>
</organism>
<dbReference type="EMBL" id="CAEZSD010000033">
    <property type="protein sequence ID" value="CAB4531444.1"/>
    <property type="molecule type" value="Genomic_DNA"/>
</dbReference>
<name>A0A6J6AY54_9ZZZZ</name>
<dbReference type="SUPFAM" id="SSF53223">
    <property type="entry name" value="Aminoacid dehydrogenase-like, N-terminal domain"/>
    <property type="match status" value="1"/>
</dbReference>
<dbReference type="InterPro" id="IPR046346">
    <property type="entry name" value="Aminoacid_DH-like_N_sf"/>
</dbReference>
<dbReference type="SUPFAM" id="SSF51735">
    <property type="entry name" value="NAD(P)-binding Rossmann-fold domains"/>
    <property type="match status" value="1"/>
</dbReference>
<dbReference type="GO" id="GO:0050661">
    <property type="term" value="F:NADP binding"/>
    <property type="evidence" value="ECO:0007669"/>
    <property type="project" value="TreeGrafter"/>
</dbReference>
<dbReference type="GO" id="GO:0009423">
    <property type="term" value="P:chorismate biosynthetic process"/>
    <property type="evidence" value="ECO:0007669"/>
    <property type="project" value="TreeGrafter"/>
</dbReference>
<dbReference type="InterPro" id="IPR036291">
    <property type="entry name" value="NAD(P)-bd_dom_sf"/>
</dbReference>
<protein>
    <submittedName>
        <fullName evidence="2">Unannotated protein</fullName>
    </submittedName>
</protein>
<feature type="domain" description="Shikimate dehydrogenase substrate binding N-terminal" evidence="1">
    <location>
        <begin position="6"/>
        <end position="86"/>
    </location>
</feature>
<evidence type="ECO:0000259" key="1">
    <source>
        <dbReference type="Pfam" id="PF08501"/>
    </source>
</evidence>
<sequence length="266" mass="29217">MIRGAVLGSPVAHSLSPRLHKAAFEFLGIQGEYDAIDLDVNQLQDFFSTKGNDFDYFSLTMPLKEAVCTLDVNVHSLPALINSGNTLLKNGTSWDLMSTDGSGFLKALKHDQVIASESTLILGAGGTARAIAQSLNGVSKNIDVLARSSSRREAIETIIDSSRCEFKSWNSDINFADYSLIVNTTPAGAADLLSERITMREDATFFDVIYKPWPTVLARKWSDMGGRVINGLELLIYQGIDQLSLLLKQELNYEEISQHLRKALAS</sequence>
<accession>A0A6J6AY54</accession>
<dbReference type="PANTHER" id="PTHR21089">
    <property type="entry name" value="SHIKIMATE DEHYDROGENASE"/>
    <property type="match status" value="1"/>
</dbReference>
<dbReference type="GO" id="GO:0019632">
    <property type="term" value="P:shikimate metabolic process"/>
    <property type="evidence" value="ECO:0007669"/>
    <property type="project" value="TreeGrafter"/>
</dbReference>
<dbReference type="GO" id="GO:0005829">
    <property type="term" value="C:cytosol"/>
    <property type="evidence" value="ECO:0007669"/>
    <property type="project" value="TreeGrafter"/>
</dbReference>
<dbReference type="Gene3D" id="3.40.50.10860">
    <property type="entry name" value="Leucine Dehydrogenase, chain A, domain 1"/>
    <property type="match status" value="1"/>
</dbReference>
<dbReference type="AlphaFoldDB" id="A0A6J6AY54"/>
<proteinExistence type="predicted"/>
<evidence type="ECO:0000313" key="2">
    <source>
        <dbReference type="EMBL" id="CAB4531444.1"/>
    </source>
</evidence>
<dbReference type="CDD" id="cd01065">
    <property type="entry name" value="NAD_bind_Shikimate_DH"/>
    <property type="match status" value="1"/>
</dbReference>
<dbReference type="Pfam" id="PF08501">
    <property type="entry name" value="Shikimate_dh_N"/>
    <property type="match status" value="1"/>
</dbReference>
<dbReference type="PANTHER" id="PTHR21089:SF1">
    <property type="entry name" value="BIFUNCTIONAL 3-DEHYDROQUINATE DEHYDRATASE_SHIKIMATE DEHYDROGENASE, CHLOROPLASTIC"/>
    <property type="match status" value="1"/>
</dbReference>
<dbReference type="Gene3D" id="3.40.50.720">
    <property type="entry name" value="NAD(P)-binding Rossmann-like Domain"/>
    <property type="match status" value="1"/>
</dbReference>